<keyword evidence="2" id="KW-1185">Reference proteome</keyword>
<comment type="caution">
    <text evidence="1">The sequence shown here is derived from an EMBL/GenBank/DDBJ whole genome shotgun (WGS) entry which is preliminary data.</text>
</comment>
<organism evidence="1 2">
    <name type="scientific">Aliirhizobium smilacinae</name>
    <dbReference type="NCBI Taxonomy" id="1395944"/>
    <lineage>
        <taxon>Bacteria</taxon>
        <taxon>Pseudomonadati</taxon>
        <taxon>Pseudomonadota</taxon>
        <taxon>Alphaproteobacteria</taxon>
        <taxon>Hyphomicrobiales</taxon>
        <taxon>Rhizobiaceae</taxon>
        <taxon>Aliirhizobium</taxon>
    </lineage>
</organism>
<proteinExistence type="predicted"/>
<evidence type="ECO:0000313" key="2">
    <source>
        <dbReference type="Proteomes" id="UP000311605"/>
    </source>
</evidence>
<accession>A0A5C4X9U9</accession>
<dbReference type="RefSeq" id="WP_139679573.1">
    <property type="nucleotide sequence ID" value="NZ_VDMN01000014.1"/>
</dbReference>
<dbReference type="OrthoDB" id="7060229at2"/>
<gene>
    <name evidence="1" type="ORF">FHP24_28205</name>
</gene>
<name>A0A5C4X9U9_9HYPH</name>
<evidence type="ECO:0000313" key="1">
    <source>
        <dbReference type="EMBL" id="TNM59601.1"/>
    </source>
</evidence>
<protein>
    <submittedName>
        <fullName evidence="1">Uncharacterized protein</fullName>
    </submittedName>
</protein>
<dbReference type="EMBL" id="VDMN01000014">
    <property type="protein sequence ID" value="TNM59601.1"/>
    <property type="molecule type" value="Genomic_DNA"/>
</dbReference>
<reference evidence="1 2" key="1">
    <citation type="submission" date="2019-06" db="EMBL/GenBank/DDBJ databases">
        <title>The draft genome of Rhizobium smilacinae PTYR-5.</title>
        <authorList>
            <person name="Liu L."/>
            <person name="Li L."/>
            <person name="Zhang X."/>
        </authorList>
    </citation>
    <scope>NUCLEOTIDE SEQUENCE [LARGE SCALE GENOMIC DNA]</scope>
    <source>
        <strain evidence="1 2">PTYR-5</strain>
    </source>
</reference>
<dbReference type="Proteomes" id="UP000311605">
    <property type="component" value="Unassembled WGS sequence"/>
</dbReference>
<sequence>MSVHRASLEKASETIFQRGNQLVLVTGAVLKEAHQPLAEDDVAVLFMTNDPGALYRGFQDALRVMRKPVMDPELVEPIQYVADRGKSELQDH</sequence>
<dbReference type="AlphaFoldDB" id="A0A5C4X9U9"/>